<dbReference type="AlphaFoldDB" id="A0A1W2DRM2"/>
<evidence type="ECO:0000256" key="2">
    <source>
        <dbReference type="ARBA" id="ARBA00013059"/>
    </source>
</evidence>
<evidence type="ECO:0000256" key="4">
    <source>
        <dbReference type="ARBA" id="ARBA00022741"/>
    </source>
</evidence>
<evidence type="ECO:0000259" key="8">
    <source>
        <dbReference type="Pfam" id="PF00696"/>
    </source>
</evidence>
<keyword evidence="5 9" id="KW-0418">Kinase</keyword>
<evidence type="ECO:0000256" key="3">
    <source>
        <dbReference type="ARBA" id="ARBA00022679"/>
    </source>
</evidence>
<comment type="similarity">
    <text evidence="1">Belongs to the aspartokinase family.</text>
</comment>
<dbReference type="GO" id="GO:0009090">
    <property type="term" value="P:homoserine biosynthetic process"/>
    <property type="evidence" value="ECO:0007669"/>
    <property type="project" value="TreeGrafter"/>
</dbReference>
<dbReference type="Proteomes" id="UP000192330">
    <property type="component" value="Unassembled WGS sequence"/>
</dbReference>
<evidence type="ECO:0000313" key="10">
    <source>
        <dbReference type="Proteomes" id="UP000192330"/>
    </source>
</evidence>
<dbReference type="STRING" id="1387277.SAMN06295998_11729"/>
<evidence type="ECO:0000256" key="6">
    <source>
        <dbReference type="ARBA" id="ARBA00022840"/>
    </source>
</evidence>
<dbReference type="GO" id="GO:0005829">
    <property type="term" value="C:cytosol"/>
    <property type="evidence" value="ECO:0007669"/>
    <property type="project" value="TreeGrafter"/>
</dbReference>
<dbReference type="CDD" id="cd04910">
    <property type="entry name" value="ACT_AK-Ectoine_1"/>
    <property type="match status" value="1"/>
</dbReference>
<keyword evidence="10" id="KW-1185">Reference proteome</keyword>
<dbReference type="PANTHER" id="PTHR21499">
    <property type="entry name" value="ASPARTATE KINASE"/>
    <property type="match status" value="1"/>
</dbReference>
<evidence type="ECO:0000256" key="1">
    <source>
        <dbReference type="ARBA" id="ARBA00010122"/>
    </source>
</evidence>
<dbReference type="RefSeq" id="WP_084353988.1">
    <property type="nucleotide sequence ID" value="NZ_FWYD01000017.1"/>
</dbReference>
<dbReference type="GO" id="GO:0004072">
    <property type="term" value="F:aspartate kinase activity"/>
    <property type="evidence" value="ECO:0007669"/>
    <property type="project" value="UniProtKB-EC"/>
</dbReference>
<sequence length="484" mass="53371">MTKTSHTVEKIGGTSMSRVKELRDTLIAGPHRQNNLYNRIFVVSAFGGITDLLLEHKKSGKPGVYALFSNADDDHGWLDALTEVGREMSKAHMDVLDHAADRQSADEFVRDRIEGARSCLFDLQRLCSYGHFRLSHHMMVIRELLSGLGEAHSAFVTSLLLQRHGVNARFVDLSGWRDSAEVDLETRIKQGLADVDLTTELPIVTGYAQCSEGLMKEFDRGYSEVTFSNLAALTDAKEAIIHKEFHLCSADPRLVGEENARKIGRTNYDVADQLSNMGMEAIHPKAAKILRRAEVPLRVTNAFEPEDPGTLIDEAPADVPSVEIVTGLDVVALELFEPDMVGVKGYDTAVLEALRRHNVRIVSKTSNANTITHYVEASLKTVRRVSADLEKLYPSAELQVRALAIASVIGRDLSGLKVLLRGLTAMDREDIEVLGAHQGPRRVDVQFVIGRDHLGAAIKTLNAEYIGQAELHDAEANLVKKRAA</sequence>
<evidence type="ECO:0000313" key="9">
    <source>
        <dbReference type="EMBL" id="SMD00023.1"/>
    </source>
</evidence>
<dbReference type="OrthoDB" id="9799110at2"/>
<dbReference type="SUPFAM" id="SSF53633">
    <property type="entry name" value="Carbamate kinase-like"/>
    <property type="match status" value="1"/>
</dbReference>
<reference evidence="9 10" key="1">
    <citation type="submission" date="2017-04" db="EMBL/GenBank/DDBJ databases">
        <authorList>
            <person name="Afonso C.L."/>
            <person name="Miller P.J."/>
            <person name="Scott M.A."/>
            <person name="Spackman E."/>
            <person name="Goraichik I."/>
            <person name="Dimitrov K.M."/>
            <person name="Suarez D.L."/>
            <person name="Swayne D.E."/>
        </authorList>
    </citation>
    <scope>NUCLEOTIDE SEQUENCE [LARGE SCALE GENOMIC DNA]</scope>
    <source>
        <strain evidence="9 10">CGMCC 1.12644</strain>
    </source>
</reference>
<evidence type="ECO:0000256" key="5">
    <source>
        <dbReference type="ARBA" id="ARBA00022777"/>
    </source>
</evidence>
<comment type="catalytic activity">
    <reaction evidence="7">
        <text>L-aspartate + ATP = 4-phospho-L-aspartate + ADP</text>
        <dbReference type="Rhea" id="RHEA:23776"/>
        <dbReference type="ChEBI" id="CHEBI:29991"/>
        <dbReference type="ChEBI" id="CHEBI:30616"/>
        <dbReference type="ChEBI" id="CHEBI:57535"/>
        <dbReference type="ChEBI" id="CHEBI:456216"/>
        <dbReference type="EC" id="2.7.2.4"/>
    </reaction>
</comment>
<dbReference type="Gene3D" id="3.40.1160.10">
    <property type="entry name" value="Acetylglutamate kinase-like"/>
    <property type="match status" value="1"/>
</dbReference>
<evidence type="ECO:0000256" key="7">
    <source>
        <dbReference type="ARBA" id="ARBA00047872"/>
    </source>
</evidence>
<keyword evidence="6" id="KW-0067">ATP-binding</keyword>
<feature type="domain" description="Aspartate/glutamate/uridylate kinase" evidence="8">
    <location>
        <begin position="7"/>
        <end position="301"/>
    </location>
</feature>
<dbReference type="GO" id="GO:0005524">
    <property type="term" value="F:ATP binding"/>
    <property type="evidence" value="ECO:0007669"/>
    <property type="project" value="UniProtKB-KW"/>
</dbReference>
<protein>
    <recommendedName>
        <fullName evidence="2">aspartate kinase</fullName>
        <ecNumber evidence="2">2.7.2.4</ecNumber>
    </recommendedName>
</protein>
<keyword evidence="4" id="KW-0547">Nucleotide-binding</keyword>
<dbReference type="NCBIfam" id="NF006614">
    <property type="entry name" value="PRK09181.1"/>
    <property type="match status" value="1"/>
</dbReference>
<dbReference type="EMBL" id="FWYD01000017">
    <property type="protein sequence ID" value="SMD00023.1"/>
    <property type="molecule type" value="Genomic_DNA"/>
</dbReference>
<organism evidence="9 10">
    <name type="scientific">Primorskyibacter flagellatus</name>
    <dbReference type="NCBI Taxonomy" id="1387277"/>
    <lineage>
        <taxon>Bacteria</taxon>
        <taxon>Pseudomonadati</taxon>
        <taxon>Pseudomonadota</taxon>
        <taxon>Alphaproteobacteria</taxon>
        <taxon>Rhodobacterales</taxon>
        <taxon>Roseobacteraceae</taxon>
        <taxon>Primorskyibacter</taxon>
    </lineage>
</organism>
<name>A0A1W2DRM2_9RHOB</name>
<dbReference type="InterPro" id="IPR036393">
    <property type="entry name" value="AceGlu_kinase-like_sf"/>
</dbReference>
<dbReference type="SUPFAM" id="SSF55021">
    <property type="entry name" value="ACT-like"/>
    <property type="match status" value="1"/>
</dbReference>
<dbReference type="InterPro" id="IPR001048">
    <property type="entry name" value="Asp/Glu/Uridylate_kinase"/>
</dbReference>
<keyword evidence="3" id="KW-0808">Transferase</keyword>
<gene>
    <name evidence="9" type="ORF">SAMN06295998_11729</name>
</gene>
<dbReference type="GO" id="GO:0009089">
    <property type="term" value="P:lysine biosynthetic process via diaminopimelate"/>
    <property type="evidence" value="ECO:0007669"/>
    <property type="project" value="TreeGrafter"/>
</dbReference>
<dbReference type="PANTHER" id="PTHR21499:SF3">
    <property type="entry name" value="ASPARTOKINASE"/>
    <property type="match status" value="1"/>
</dbReference>
<proteinExistence type="inferred from homology"/>
<dbReference type="InterPro" id="IPR045865">
    <property type="entry name" value="ACT-like_dom_sf"/>
</dbReference>
<dbReference type="Pfam" id="PF00696">
    <property type="entry name" value="AA_kinase"/>
    <property type="match status" value="1"/>
</dbReference>
<dbReference type="EC" id="2.7.2.4" evidence="2"/>
<accession>A0A1W2DRM2</accession>
<dbReference type="Gene3D" id="3.30.70.260">
    <property type="match status" value="2"/>
</dbReference>